<accession>A0A937FUJ6</accession>
<dbReference type="Gene3D" id="3.30.559.30">
    <property type="entry name" value="Nonribosomal peptide synthetase, condensation domain"/>
    <property type="match status" value="1"/>
</dbReference>
<dbReference type="CDD" id="cd19531">
    <property type="entry name" value="LCL_NRPS-like"/>
    <property type="match status" value="1"/>
</dbReference>
<dbReference type="InterPro" id="IPR036736">
    <property type="entry name" value="ACP-like_sf"/>
</dbReference>
<dbReference type="SUPFAM" id="SSF52777">
    <property type="entry name" value="CoA-dependent acyltransferases"/>
    <property type="match status" value="2"/>
</dbReference>
<dbReference type="Pfam" id="PF00550">
    <property type="entry name" value="PP-binding"/>
    <property type="match status" value="2"/>
</dbReference>
<dbReference type="NCBIfam" id="TIGR01733">
    <property type="entry name" value="AA-adenyl-dom"/>
    <property type="match status" value="1"/>
</dbReference>
<dbReference type="PROSITE" id="PS00012">
    <property type="entry name" value="PHOSPHOPANTETHEINE"/>
    <property type="match status" value="1"/>
</dbReference>
<dbReference type="InterPro" id="IPR009081">
    <property type="entry name" value="PP-bd_ACP"/>
</dbReference>
<evidence type="ECO:0000313" key="5">
    <source>
        <dbReference type="EMBL" id="MBL6446395.1"/>
    </source>
</evidence>
<gene>
    <name evidence="5" type="ORF">JMN32_08755</name>
</gene>
<comment type="cofactor">
    <cofactor evidence="1">
        <name>pantetheine 4'-phosphate</name>
        <dbReference type="ChEBI" id="CHEBI:47942"/>
    </cofactor>
</comment>
<feature type="domain" description="Carrier" evidence="4">
    <location>
        <begin position="1"/>
        <end position="74"/>
    </location>
</feature>
<keyword evidence="2" id="KW-0596">Phosphopantetheine</keyword>
<dbReference type="Gene3D" id="3.30.300.30">
    <property type="match status" value="1"/>
</dbReference>
<proteinExistence type="predicted"/>
<evidence type="ECO:0000256" key="2">
    <source>
        <dbReference type="ARBA" id="ARBA00022450"/>
    </source>
</evidence>
<dbReference type="InterPro" id="IPR023213">
    <property type="entry name" value="CAT-like_dom_sf"/>
</dbReference>
<dbReference type="FunFam" id="3.40.50.980:FF:000001">
    <property type="entry name" value="Non-ribosomal peptide synthetase"/>
    <property type="match status" value="1"/>
</dbReference>
<dbReference type="RefSeq" id="WP_202855942.1">
    <property type="nucleotide sequence ID" value="NZ_JAEUGD010000026.1"/>
</dbReference>
<evidence type="ECO:0000259" key="4">
    <source>
        <dbReference type="PROSITE" id="PS50075"/>
    </source>
</evidence>
<name>A0A937FUJ6_9BACT</name>
<feature type="non-terminal residue" evidence="5">
    <location>
        <position position="1"/>
    </location>
</feature>
<feature type="domain" description="Carrier" evidence="4">
    <location>
        <begin position="1029"/>
        <end position="1106"/>
    </location>
</feature>
<dbReference type="Gene3D" id="1.10.1200.10">
    <property type="entry name" value="ACP-like"/>
    <property type="match status" value="2"/>
</dbReference>
<dbReference type="Pfam" id="PF00668">
    <property type="entry name" value="Condensation"/>
    <property type="match status" value="1"/>
</dbReference>
<dbReference type="InterPro" id="IPR010071">
    <property type="entry name" value="AA_adenyl_dom"/>
</dbReference>
<dbReference type="InterPro" id="IPR020845">
    <property type="entry name" value="AMP-binding_CS"/>
</dbReference>
<evidence type="ECO:0000256" key="1">
    <source>
        <dbReference type="ARBA" id="ARBA00001957"/>
    </source>
</evidence>
<comment type="caution">
    <text evidence="5">The sequence shown here is derived from an EMBL/GenBank/DDBJ whole genome shotgun (WGS) entry which is preliminary data.</text>
</comment>
<dbReference type="InterPro" id="IPR001242">
    <property type="entry name" value="Condensation_dom"/>
</dbReference>
<reference evidence="5" key="1">
    <citation type="submission" date="2021-01" db="EMBL/GenBank/DDBJ databases">
        <title>Fulvivirga kasyanovii gen. nov., sp nov., a novel member of the phylum Bacteroidetes isolated from seawater in a mussel farm.</title>
        <authorList>
            <person name="Zhao L.-H."/>
            <person name="Wang Z.-J."/>
        </authorList>
    </citation>
    <scope>NUCLEOTIDE SEQUENCE</scope>
    <source>
        <strain evidence="5">29W222</strain>
    </source>
</reference>
<dbReference type="Pfam" id="PF00501">
    <property type="entry name" value="AMP-binding"/>
    <property type="match status" value="1"/>
</dbReference>
<dbReference type="Proteomes" id="UP000614216">
    <property type="component" value="Unassembled WGS sequence"/>
</dbReference>
<protein>
    <submittedName>
        <fullName evidence="5">Amino acid adenylation domain-containing protein</fullName>
    </submittedName>
</protein>
<dbReference type="EMBL" id="JAEUGD010000026">
    <property type="protein sequence ID" value="MBL6446395.1"/>
    <property type="molecule type" value="Genomic_DNA"/>
</dbReference>
<dbReference type="PROSITE" id="PS00455">
    <property type="entry name" value="AMP_BINDING"/>
    <property type="match status" value="1"/>
</dbReference>
<dbReference type="SMART" id="SM00823">
    <property type="entry name" value="PKS_PP"/>
    <property type="match status" value="2"/>
</dbReference>
<dbReference type="GO" id="GO:0043041">
    <property type="term" value="P:amino acid activation for nonribosomal peptide biosynthetic process"/>
    <property type="evidence" value="ECO:0007669"/>
    <property type="project" value="TreeGrafter"/>
</dbReference>
<dbReference type="InterPro" id="IPR006162">
    <property type="entry name" value="Ppantetheine_attach_site"/>
</dbReference>
<dbReference type="GO" id="GO:0005737">
    <property type="term" value="C:cytoplasm"/>
    <property type="evidence" value="ECO:0007669"/>
    <property type="project" value="TreeGrafter"/>
</dbReference>
<keyword evidence="6" id="KW-1185">Reference proteome</keyword>
<dbReference type="GO" id="GO:0044550">
    <property type="term" value="P:secondary metabolite biosynthetic process"/>
    <property type="evidence" value="ECO:0007669"/>
    <property type="project" value="TreeGrafter"/>
</dbReference>
<evidence type="ECO:0000313" key="6">
    <source>
        <dbReference type="Proteomes" id="UP000614216"/>
    </source>
</evidence>
<dbReference type="Gene3D" id="3.40.50.980">
    <property type="match status" value="2"/>
</dbReference>
<dbReference type="GO" id="GO:0031177">
    <property type="term" value="F:phosphopantetheine binding"/>
    <property type="evidence" value="ECO:0007669"/>
    <property type="project" value="InterPro"/>
</dbReference>
<dbReference type="InterPro" id="IPR020806">
    <property type="entry name" value="PKS_PP-bd"/>
</dbReference>
<dbReference type="InterPro" id="IPR045851">
    <property type="entry name" value="AMP-bd_C_sf"/>
</dbReference>
<dbReference type="FunFam" id="3.40.50.12780:FF:000012">
    <property type="entry name" value="Non-ribosomal peptide synthetase"/>
    <property type="match status" value="1"/>
</dbReference>
<dbReference type="PANTHER" id="PTHR45527:SF1">
    <property type="entry name" value="FATTY ACID SYNTHASE"/>
    <property type="match status" value="1"/>
</dbReference>
<sequence>EVERRLVSIWSEILELPQESISVKADFFRLGGNSLSAITLVNRISKAFDVTIRLSELFNNTTIGALNNLIAEANEHIAFVHIPKAEKVSTYPLSSAQKRMYLLYQFDKESITYNMPELFMLGGNYETQRIEEAFSQLIARHEILHSVFEMQGGEAVQRVLEEYEFEIEYDEGGPEEELQTYKSFLRPFDLDKELPIRVNLFKNLNGECILMVDMHHIVSDGVSMDILLREFWSLYRGETLEALPLQYKDYAMWQQSTAYQEQVAIHKSYWLDVFAESIPELNLPTDYKRPLERSDDSCSATLLLTGEESEQIRALASALGVTLYTLLLGVYYVLLHKLCNTTDIVVGTPTAGRSHADLENMVGMFVNTLALRQQISDKKAFGEFIKKLQKDTLQAFEHQLFQYQDLVDTLEIPRAIDRNPLFDVFFTIQEEKEIIDLNMRAIDLSEHGEVSAQAKFDLSLEVLDSHKGLGFTFTARNDLFQKSTLENFTAYLKRILNSVSEDTTQRIADISLLSDIERKELLEDFNDSAVDFGLPNTVLDRFRTQALKSPEAIALVYKDEEISYGVLDNLSDQWAGNLVEKGVEPGAIVGLLMERSTEMITAILAVMKAGAAYVPLNPDQPIRRNLYMMEECGCSYVISNLPDIDDALRASRIFLTPEILSSENHAAGTLPSVNIQSLAYIIYTSGSTGDPKGVMIEHESLSNFIAHEERFLSVNCEDRVLQFSPYYFDVSVQQLWVSLTTGAGLVLIDKETLSNSEHFVSYLSSKRVTIMNVTPSFLESMTIPHMEKLRSIVVSGEACKASLAKQYVEQYDFYNEYGPTEATVIAISCKVTPEMITADRVPIGKPIANMKAYILNDVGQVIPRGSAGTLYLSGKGVAKGYLNKADLTKERFVDNPYASGVLYNTGDLARWLPDGNIEFLGRVDDQVKLRGYRIEPGEIENCLEKLPEVNKAVVCLQGQSGQEYLYAYLSGKEVLKPEAIKLHLSRLLPDYMIPTGYMWIDNIPLNPNGKVDRKALPKADLTHEEERSGPQTATEVLLMDLWSEVLNIDTERISTDKSLFETGGNSLTVIVLTNRILKATGLGISPRQIFIKPTIQSMADYIDTVRQLETSEDDGEYSTKVII</sequence>
<dbReference type="PROSITE" id="PS50075">
    <property type="entry name" value="CARRIER"/>
    <property type="match status" value="2"/>
</dbReference>
<dbReference type="GO" id="GO:0003824">
    <property type="term" value="F:catalytic activity"/>
    <property type="evidence" value="ECO:0007669"/>
    <property type="project" value="InterPro"/>
</dbReference>
<dbReference type="CDD" id="cd05930">
    <property type="entry name" value="A_NRPS"/>
    <property type="match status" value="1"/>
</dbReference>
<dbReference type="Gene3D" id="3.30.559.10">
    <property type="entry name" value="Chloramphenicol acetyltransferase-like domain"/>
    <property type="match status" value="1"/>
</dbReference>
<organism evidence="5 6">
    <name type="scientific">Fulvivirga marina</name>
    <dbReference type="NCBI Taxonomy" id="2494733"/>
    <lineage>
        <taxon>Bacteria</taxon>
        <taxon>Pseudomonadati</taxon>
        <taxon>Bacteroidota</taxon>
        <taxon>Cytophagia</taxon>
        <taxon>Cytophagales</taxon>
        <taxon>Fulvivirgaceae</taxon>
        <taxon>Fulvivirga</taxon>
    </lineage>
</organism>
<dbReference type="SUPFAM" id="SSF56801">
    <property type="entry name" value="Acetyl-CoA synthetase-like"/>
    <property type="match status" value="1"/>
</dbReference>
<dbReference type="InterPro" id="IPR000873">
    <property type="entry name" value="AMP-dep_synth/lig_dom"/>
</dbReference>
<dbReference type="PANTHER" id="PTHR45527">
    <property type="entry name" value="NONRIBOSOMAL PEPTIDE SYNTHETASE"/>
    <property type="match status" value="1"/>
</dbReference>
<dbReference type="Gene3D" id="2.30.38.10">
    <property type="entry name" value="Luciferase, Domain 3"/>
    <property type="match status" value="1"/>
</dbReference>
<dbReference type="AlphaFoldDB" id="A0A937FUJ6"/>
<dbReference type="SUPFAM" id="SSF47336">
    <property type="entry name" value="ACP-like"/>
    <property type="match status" value="2"/>
</dbReference>
<evidence type="ECO:0000256" key="3">
    <source>
        <dbReference type="ARBA" id="ARBA00022553"/>
    </source>
</evidence>
<keyword evidence="3" id="KW-0597">Phosphoprotein</keyword>